<evidence type="ECO:0000256" key="4">
    <source>
        <dbReference type="SAM" id="MobiDB-lite"/>
    </source>
</evidence>
<dbReference type="InterPro" id="IPR044587">
    <property type="entry name" value="HSP21-like"/>
</dbReference>
<dbReference type="OrthoDB" id="9788892at2"/>
<dbReference type="InterPro" id="IPR002068">
    <property type="entry name" value="A-crystallin/Hsp20_dom"/>
</dbReference>
<dbReference type="PROSITE" id="PS01031">
    <property type="entry name" value="SHSP"/>
    <property type="match status" value="1"/>
</dbReference>
<dbReference type="Pfam" id="PF00011">
    <property type="entry name" value="HSP20"/>
    <property type="match status" value="1"/>
</dbReference>
<dbReference type="EMBL" id="CP019434">
    <property type="protein sequence ID" value="APZ43823.1"/>
    <property type="molecule type" value="Genomic_DNA"/>
</dbReference>
<dbReference type="CDD" id="cd06464">
    <property type="entry name" value="ACD_sHsps-like"/>
    <property type="match status" value="1"/>
</dbReference>
<keyword evidence="7" id="KW-1185">Reference proteome</keyword>
<keyword evidence="1" id="KW-0346">Stress response</keyword>
<dbReference type="RefSeq" id="WP_076837449.1">
    <property type="nucleotide sequence ID" value="NZ_CP019434.1"/>
</dbReference>
<dbReference type="InterPro" id="IPR008978">
    <property type="entry name" value="HSP20-like_chaperone"/>
</dbReference>
<feature type="domain" description="SHSP" evidence="5">
    <location>
        <begin position="20"/>
        <end position="131"/>
    </location>
</feature>
<organism evidence="6 7">
    <name type="scientific">Acidihalobacter ferrooxydans</name>
    <dbReference type="NCBI Taxonomy" id="1765967"/>
    <lineage>
        <taxon>Bacteria</taxon>
        <taxon>Pseudomonadati</taxon>
        <taxon>Pseudomonadota</taxon>
        <taxon>Gammaproteobacteria</taxon>
        <taxon>Chromatiales</taxon>
        <taxon>Ectothiorhodospiraceae</taxon>
        <taxon>Acidihalobacter</taxon>
    </lineage>
</organism>
<feature type="compositionally biased region" description="Polar residues" evidence="4">
    <location>
        <begin position="1"/>
        <end position="21"/>
    </location>
</feature>
<gene>
    <name evidence="6" type="ORF">BW247_12595</name>
</gene>
<protein>
    <submittedName>
        <fullName evidence="6">Heat-shock protein</fullName>
    </submittedName>
</protein>
<dbReference type="KEGG" id="afy:BW247_12595"/>
<dbReference type="AlphaFoldDB" id="A0A1P8UJ28"/>
<sequence length="131" mass="14343">MSDQSTLQQTEAAQTPQSTASERVLRPAVDIIEDATGITLKADLPGTSRDRLEIQVEGDTLTLSGEVSIDIPDGMEALYADVSTTRYRRSFTLSKELDLDNIGAELKNGELTLRLPKRAEVQPRRIEVSVG</sequence>
<evidence type="ECO:0000259" key="5">
    <source>
        <dbReference type="PROSITE" id="PS01031"/>
    </source>
</evidence>
<dbReference type="STRING" id="1765967.BW247_12595"/>
<evidence type="ECO:0000256" key="2">
    <source>
        <dbReference type="PROSITE-ProRule" id="PRU00285"/>
    </source>
</evidence>
<dbReference type="PANTHER" id="PTHR46733:SF4">
    <property type="entry name" value="HEAT SHOCK PROTEIN 21, CHLOROPLASTIC"/>
    <property type="match status" value="1"/>
</dbReference>
<dbReference type="Proteomes" id="UP000243807">
    <property type="component" value="Chromosome"/>
</dbReference>
<evidence type="ECO:0000313" key="7">
    <source>
        <dbReference type="Proteomes" id="UP000243807"/>
    </source>
</evidence>
<dbReference type="SUPFAM" id="SSF49764">
    <property type="entry name" value="HSP20-like chaperones"/>
    <property type="match status" value="1"/>
</dbReference>
<evidence type="ECO:0000256" key="3">
    <source>
        <dbReference type="RuleBase" id="RU003616"/>
    </source>
</evidence>
<evidence type="ECO:0000313" key="6">
    <source>
        <dbReference type="EMBL" id="APZ43823.1"/>
    </source>
</evidence>
<name>A0A1P8UJ28_9GAMM</name>
<feature type="region of interest" description="Disordered" evidence="4">
    <location>
        <begin position="1"/>
        <end position="26"/>
    </location>
</feature>
<dbReference type="Gene3D" id="2.60.40.790">
    <property type="match status" value="1"/>
</dbReference>
<reference evidence="6 7" key="1">
    <citation type="submission" date="2017-01" db="EMBL/GenBank/DDBJ databases">
        <title>Draft sequence of Acidihalobacter ferrooxidans strain DSM 14175 (strain V8).</title>
        <authorList>
            <person name="Khaleque H.N."/>
            <person name="Ramsay J.P."/>
            <person name="Murphy R.J.T."/>
            <person name="Kaksonen A.H."/>
            <person name="Boxall N.J."/>
            <person name="Watkin E.L.J."/>
        </authorList>
    </citation>
    <scope>NUCLEOTIDE SEQUENCE [LARGE SCALE GENOMIC DNA]</scope>
    <source>
        <strain evidence="6 7">V8</strain>
    </source>
</reference>
<comment type="similarity">
    <text evidence="2 3">Belongs to the small heat shock protein (HSP20) family.</text>
</comment>
<evidence type="ECO:0000256" key="1">
    <source>
        <dbReference type="ARBA" id="ARBA00023016"/>
    </source>
</evidence>
<dbReference type="GO" id="GO:0009408">
    <property type="term" value="P:response to heat"/>
    <property type="evidence" value="ECO:0007669"/>
    <property type="project" value="InterPro"/>
</dbReference>
<dbReference type="PANTHER" id="PTHR46733">
    <property type="entry name" value="26.5 KDA HEAT SHOCK PROTEIN, MITOCHONDRIAL"/>
    <property type="match status" value="1"/>
</dbReference>
<accession>A0A1P8UJ28</accession>
<proteinExistence type="inferred from homology"/>